<keyword evidence="5 7" id="KW-0143">Chaperone</keyword>
<dbReference type="InterPro" id="IPR018368">
    <property type="entry name" value="ClpA/B_CS1"/>
</dbReference>
<dbReference type="Proteomes" id="UP001491310">
    <property type="component" value="Unassembled WGS sequence"/>
</dbReference>
<dbReference type="Gene3D" id="1.10.1780.10">
    <property type="entry name" value="Clp, N-terminal domain"/>
    <property type="match status" value="1"/>
</dbReference>
<dbReference type="Pfam" id="PF10431">
    <property type="entry name" value="ClpB_D2-small"/>
    <property type="match status" value="1"/>
</dbReference>
<evidence type="ECO:0000256" key="2">
    <source>
        <dbReference type="ARBA" id="ARBA00022737"/>
    </source>
</evidence>
<dbReference type="Pfam" id="PF02861">
    <property type="entry name" value="Clp_N"/>
    <property type="match status" value="1"/>
</dbReference>
<gene>
    <name evidence="10" type="ORF">WJX75_005374</name>
</gene>
<dbReference type="InterPro" id="IPR028299">
    <property type="entry name" value="ClpA/B_CS2"/>
</dbReference>
<evidence type="ECO:0000256" key="8">
    <source>
        <dbReference type="SAM" id="Coils"/>
    </source>
</evidence>
<evidence type="ECO:0000259" key="9">
    <source>
        <dbReference type="PROSITE" id="PS51903"/>
    </source>
</evidence>
<evidence type="ECO:0000313" key="10">
    <source>
        <dbReference type="EMBL" id="KAK9904142.1"/>
    </source>
</evidence>
<dbReference type="SUPFAM" id="SSF81923">
    <property type="entry name" value="Double Clp-N motif"/>
    <property type="match status" value="1"/>
</dbReference>
<dbReference type="EMBL" id="JALJOT010000013">
    <property type="protein sequence ID" value="KAK9904142.1"/>
    <property type="molecule type" value="Genomic_DNA"/>
</dbReference>
<feature type="coiled-coil region" evidence="8">
    <location>
        <begin position="568"/>
        <end position="653"/>
    </location>
</feature>
<dbReference type="SUPFAM" id="SSF52540">
    <property type="entry name" value="P-loop containing nucleoside triphosphate hydrolases"/>
    <property type="match status" value="2"/>
</dbReference>
<dbReference type="InterPro" id="IPR017730">
    <property type="entry name" value="Chaperonin_ClpB"/>
</dbReference>
<evidence type="ECO:0000313" key="11">
    <source>
        <dbReference type="Proteomes" id="UP001491310"/>
    </source>
</evidence>
<keyword evidence="11" id="KW-1185">Reference proteome</keyword>
<sequence length="1012" mass="111783">MQPAFLGRVAPHRCLPLLQQLGSATASSQGLPLAMGTAQRRLASLQSPIASYSYQAARVTPCRSAWLSRHASMSGPSTFGSIGLARFSTALSGSTLPSHTLAPSHTQQRQQRGFAVVAAASGGGKRITQNEFTDKAWQSIIAAPDIAKQSSHQIVETEHLMKALLEQPNGLARRVLAKAGANPTDLLDKTDAYIRQQPRISGDSQQVLGRNLEGAITRAQDIQKDWKDEFTSVEHLVLALQDDPRFGRDLFKKEGLDARKLSEAIKQIRGSNRVTDQDPEGKYEALAKYARDLTAAARDGKLDPVIGRDDEIRRAIQILSRRTKNNPVLIGEPGVGKTAVAEGLAQRIVTGDVPSALQDRLLMALDLGALIAGAKYRGEFEDRLKAVIKEVTDSNGKIILFIDEIHTVVGAGATSGAMDASNLLKPMLGRGELRCIGATTLDEYRKYIEKDPALERRFQQVYVDQPSVVATIAILRGLRERYELHHGVRISDSALVDAAVLADRYIADRFLPDKAIDLVDEAAAKLKMEITSKPLHLDEIDRKILQLEMERLSLAKASQNDKTAKMRLGGLDQQLKQLKAEQAELTKQWEKEQEEMKRLQSIKNEIERVNLEVQAAERDYDLNRAAELKYGTLLQLQKQLKEAEQALEQETEAGGGARMLREEVTETDIADIISQWTGIPVTKLVASERDKLLHLDEELHRRVIGQDEAVNAVADAIQRSRAGMGDPNRPIASFMFLGPTGVGKTELAKALAEYLFNTDQAMVRLDMSEYMEKHTVSRLVGAPPGYVGYEEGGQLTEAVRRRPYAVVLFDEVEKAHADVFNILLQILDDGRVTDSQGRTVSFKNTILIMTSNLGSQAILEGMAARDQERVRETVMAMVKASFRPEFVNRVDEFVVFEALKLNEIRQIVRLQAKRVEERLAEKKIKLELHESAVDYLATKGFDPVYGARPVKRAVQRDLETGLAKALLRGDFGEEDTVVVEAPGGAAGDHLEFRAKERHSPPGPPALPLEVLA</sequence>
<dbReference type="InterPro" id="IPR001270">
    <property type="entry name" value="ClpA/B"/>
</dbReference>
<dbReference type="Gene3D" id="1.10.8.60">
    <property type="match status" value="1"/>
</dbReference>
<evidence type="ECO:0000256" key="3">
    <source>
        <dbReference type="ARBA" id="ARBA00022741"/>
    </source>
</evidence>
<feature type="domain" description="Clp R" evidence="9">
    <location>
        <begin position="127"/>
        <end position="271"/>
    </location>
</feature>
<evidence type="ECO:0000256" key="6">
    <source>
        <dbReference type="PROSITE-ProRule" id="PRU01251"/>
    </source>
</evidence>
<dbReference type="Pfam" id="PF17871">
    <property type="entry name" value="AAA_lid_9"/>
    <property type="match status" value="1"/>
</dbReference>
<dbReference type="InterPro" id="IPR004176">
    <property type="entry name" value="Clp_R_N"/>
</dbReference>
<dbReference type="SMART" id="SM01086">
    <property type="entry name" value="ClpB_D2-small"/>
    <property type="match status" value="1"/>
</dbReference>
<dbReference type="InterPro" id="IPR036628">
    <property type="entry name" value="Clp_N_dom_sf"/>
</dbReference>
<dbReference type="Pfam" id="PF00004">
    <property type="entry name" value="AAA"/>
    <property type="match status" value="1"/>
</dbReference>
<dbReference type="NCBIfam" id="TIGR03346">
    <property type="entry name" value="chaperone_ClpB"/>
    <property type="match status" value="1"/>
</dbReference>
<dbReference type="Gene3D" id="3.40.50.300">
    <property type="entry name" value="P-loop containing nucleotide triphosphate hydrolases"/>
    <property type="match status" value="3"/>
</dbReference>
<evidence type="ECO:0000256" key="5">
    <source>
        <dbReference type="ARBA" id="ARBA00023186"/>
    </source>
</evidence>
<comment type="caution">
    <text evidence="10">The sequence shown here is derived from an EMBL/GenBank/DDBJ whole genome shotgun (WGS) entry which is preliminary data.</text>
</comment>
<dbReference type="InterPro" id="IPR019489">
    <property type="entry name" value="Clp_ATPase_C"/>
</dbReference>
<keyword evidence="2 6" id="KW-0677">Repeat</keyword>
<dbReference type="InterPro" id="IPR050130">
    <property type="entry name" value="ClpA_ClpB"/>
</dbReference>
<keyword evidence="3 7" id="KW-0547">Nucleotide-binding</keyword>
<evidence type="ECO:0000256" key="4">
    <source>
        <dbReference type="ARBA" id="ARBA00022840"/>
    </source>
</evidence>
<evidence type="ECO:0000256" key="1">
    <source>
        <dbReference type="ARBA" id="ARBA00008675"/>
    </source>
</evidence>
<comment type="similarity">
    <text evidence="1 7">Belongs to the ClpA/ClpB family.</text>
</comment>
<reference evidence="10 11" key="1">
    <citation type="journal article" date="2024" name="Nat. Commun.">
        <title>Phylogenomics reveals the evolutionary origins of lichenization in chlorophyte algae.</title>
        <authorList>
            <person name="Puginier C."/>
            <person name="Libourel C."/>
            <person name="Otte J."/>
            <person name="Skaloud P."/>
            <person name="Haon M."/>
            <person name="Grisel S."/>
            <person name="Petersen M."/>
            <person name="Berrin J.G."/>
            <person name="Delaux P.M."/>
            <person name="Dal Grande F."/>
            <person name="Keller J."/>
        </authorList>
    </citation>
    <scope>NUCLEOTIDE SEQUENCE [LARGE SCALE GENOMIC DNA]</scope>
    <source>
        <strain evidence="10 11">SAG 216-7</strain>
    </source>
</reference>
<keyword evidence="4 7" id="KW-0067">ATP-binding</keyword>
<dbReference type="PANTHER" id="PTHR11638:SF18">
    <property type="entry name" value="HEAT SHOCK PROTEIN 104"/>
    <property type="match status" value="1"/>
</dbReference>
<protein>
    <recommendedName>
        <fullName evidence="9">Clp R domain-containing protein</fullName>
    </recommendedName>
</protein>
<dbReference type="InterPro" id="IPR003593">
    <property type="entry name" value="AAA+_ATPase"/>
</dbReference>
<dbReference type="CDD" id="cd00009">
    <property type="entry name" value="AAA"/>
    <property type="match status" value="1"/>
</dbReference>
<dbReference type="PROSITE" id="PS00870">
    <property type="entry name" value="CLPAB_1"/>
    <property type="match status" value="1"/>
</dbReference>
<dbReference type="CDD" id="cd19499">
    <property type="entry name" value="RecA-like_ClpB_Hsp104-like"/>
    <property type="match status" value="1"/>
</dbReference>
<dbReference type="PRINTS" id="PR00300">
    <property type="entry name" value="CLPPROTEASEA"/>
</dbReference>
<proteinExistence type="inferred from homology"/>
<dbReference type="PROSITE" id="PS51903">
    <property type="entry name" value="CLP_R"/>
    <property type="match status" value="1"/>
</dbReference>
<dbReference type="InterPro" id="IPR003959">
    <property type="entry name" value="ATPase_AAA_core"/>
</dbReference>
<accession>A0ABR2YF60</accession>
<evidence type="ECO:0000256" key="7">
    <source>
        <dbReference type="RuleBase" id="RU004432"/>
    </source>
</evidence>
<dbReference type="PROSITE" id="PS00871">
    <property type="entry name" value="CLPAB_2"/>
    <property type="match status" value="1"/>
</dbReference>
<dbReference type="InterPro" id="IPR027417">
    <property type="entry name" value="P-loop_NTPase"/>
</dbReference>
<keyword evidence="8" id="KW-0175">Coiled coil</keyword>
<dbReference type="PANTHER" id="PTHR11638">
    <property type="entry name" value="ATP-DEPENDENT CLP PROTEASE"/>
    <property type="match status" value="1"/>
</dbReference>
<dbReference type="Pfam" id="PF07724">
    <property type="entry name" value="AAA_2"/>
    <property type="match status" value="1"/>
</dbReference>
<organism evidence="10 11">
    <name type="scientific">Coccomyxa subellipsoidea</name>
    <dbReference type="NCBI Taxonomy" id="248742"/>
    <lineage>
        <taxon>Eukaryota</taxon>
        <taxon>Viridiplantae</taxon>
        <taxon>Chlorophyta</taxon>
        <taxon>core chlorophytes</taxon>
        <taxon>Trebouxiophyceae</taxon>
        <taxon>Trebouxiophyceae incertae sedis</taxon>
        <taxon>Coccomyxaceae</taxon>
        <taxon>Coccomyxa</taxon>
    </lineage>
</organism>
<dbReference type="InterPro" id="IPR041546">
    <property type="entry name" value="ClpA/ClpB_AAA_lid"/>
</dbReference>
<name>A0ABR2YF60_9CHLO</name>
<dbReference type="SMART" id="SM00382">
    <property type="entry name" value="AAA"/>
    <property type="match status" value="2"/>
</dbReference>